<evidence type="ECO:0000256" key="1">
    <source>
        <dbReference type="SAM" id="Phobius"/>
    </source>
</evidence>
<reference evidence="3 4" key="1">
    <citation type="submission" date="2018-12" db="EMBL/GenBank/DDBJ databases">
        <title>Complete genome of Litorilituus sediminis.</title>
        <authorList>
            <person name="Liu A."/>
            <person name="Rong J."/>
        </authorList>
    </citation>
    <scope>NUCLEOTIDE SEQUENCE [LARGE SCALE GENOMIC DNA]</scope>
    <source>
        <strain evidence="3 4">JCM 17549</strain>
    </source>
</reference>
<feature type="domain" description="Guanylate cyclase" evidence="2">
    <location>
        <begin position="432"/>
        <end position="563"/>
    </location>
</feature>
<dbReference type="GO" id="GO:0035556">
    <property type="term" value="P:intracellular signal transduction"/>
    <property type="evidence" value="ECO:0007669"/>
    <property type="project" value="InterPro"/>
</dbReference>
<dbReference type="SMART" id="SM00044">
    <property type="entry name" value="CYCc"/>
    <property type="match status" value="1"/>
</dbReference>
<dbReference type="Pfam" id="PF00211">
    <property type="entry name" value="Guanylate_cyc"/>
    <property type="match status" value="1"/>
</dbReference>
<dbReference type="CDD" id="cd07302">
    <property type="entry name" value="CHD"/>
    <property type="match status" value="1"/>
</dbReference>
<dbReference type="InterPro" id="IPR029787">
    <property type="entry name" value="Nucleotide_cyclase"/>
</dbReference>
<keyword evidence="1" id="KW-0812">Transmembrane</keyword>
<dbReference type="SMART" id="SM01080">
    <property type="entry name" value="CHASE2"/>
    <property type="match status" value="1"/>
</dbReference>
<gene>
    <name evidence="3" type="ORF">EMK97_04160</name>
</gene>
<dbReference type="PROSITE" id="PS50125">
    <property type="entry name" value="GUANYLATE_CYCLASE_2"/>
    <property type="match status" value="1"/>
</dbReference>
<sequence>MNKSKKVSVVVATVFVALAFFVHDTELFREVDLYIFDRQMRFLSAQLPVDEDIIVIAIDDYSLTAMQTIAGKWAWPRSVYAQLIESLMPHSPQAVVFDILLAEKDIYRPDSDSYLNEVLAESSHVYFSVLEQRGEKDQGLSLAQLAKALALDKTAKAKPQASAQLILPWALDSENWQVGAINFDYDFDGVGRRYQLFRDIQGWQLASLPAKVLTDLGMNMPNESSIYLQWQGHHEKPYKTLAFADVFQAISTNNQTYLSQFRGKIILIGATASGLFDARATPINNHLPGVYILATAMANLKNGSYLLAISRVISLSITAAFILAITSCFFGASGYSRQLMFGFSILAMGTLVLLLISNGLLSKQQVMFIGQSLVMASATFIVFTFIYGYRQYQQRQAALRMFGRFLDPQVVLSLLKEDALTPEQLNKKQTLTVLFSDIRNFTQLAEQYEAKQVVQLLNQYFNAQVDIIFKYGGTLDKFIGDCVMAFWGAPLPVEEHAVKAINTALDMQERLIDFKKTLPEHLNHFDIGIGIHSGECIVGMIGAELRIDYTVIGDAVNLASRIEGLTKSRARILVSEQTKQLAEHDFDYEYCGEHQVKGRHAKVKLYQPKRRQR</sequence>
<accession>A0A4P6P172</accession>
<evidence type="ECO:0000259" key="2">
    <source>
        <dbReference type="PROSITE" id="PS50125"/>
    </source>
</evidence>
<feature type="transmembrane region" description="Helical" evidence="1">
    <location>
        <begin position="305"/>
        <end position="332"/>
    </location>
</feature>
<keyword evidence="4" id="KW-1185">Reference proteome</keyword>
<keyword evidence="1" id="KW-0472">Membrane</keyword>
<dbReference type="PANTHER" id="PTHR43081">
    <property type="entry name" value="ADENYLATE CYCLASE, TERMINAL-DIFFERENTIATION SPECIFIC-RELATED"/>
    <property type="match status" value="1"/>
</dbReference>
<dbReference type="Gene3D" id="3.30.70.1230">
    <property type="entry name" value="Nucleotide cyclase"/>
    <property type="match status" value="1"/>
</dbReference>
<dbReference type="PANTHER" id="PTHR43081:SF1">
    <property type="entry name" value="ADENYLATE CYCLASE, TERMINAL-DIFFERENTIATION SPECIFIC"/>
    <property type="match status" value="1"/>
</dbReference>
<dbReference type="KEGG" id="lsd:EMK97_04160"/>
<dbReference type="EMBL" id="CP034759">
    <property type="protein sequence ID" value="QBG34986.1"/>
    <property type="molecule type" value="Genomic_DNA"/>
</dbReference>
<name>A0A4P6P172_9GAMM</name>
<dbReference type="SUPFAM" id="SSF55073">
    <property type="entry name" value="Nucleotide cyclase"/>
    <property type="match status" value="1"/>
</dbReference>
<dbReference type="InterPro" id="IPR001054">
    <property type="entry name" value="A/G_cyclase"/>
</dbReference>
<protein>
    <submittedName>
        <fullName evidence="3">Adenylate/guanylate cyclase domain-containing protein</fullName>
    </submittedName>
</protein>
<organism evidence="3 4">
    <name type="scientific">Litorilituus sediminis</name>
    <dbReference type="NCBI Taxonomy" id="718192"/>
    <lineage>
        <taxon>Bacteria</taxon>
        <taxon>Pseudomonadati</taxon>
        <taxon>Pseudomonadota</taxon>
        <taxon>Gammaproteobacteria</taxon>
        <taxon>Alteromonadales</taxon>
        <taxon>Colwelliaceae</taxon>
        <taxon>Litorilituus</taxon>
    </lineage>
</organism>
<keyword evidence="1" id="KW-1133">Transmembrane helix</keyword>
<dbReference type="GO" id="GO:0004016">
    <property type="term" value="F:adenylate cyclase activity"/>
    <property type="evidence" value="ECO:0007669"/>
    <property type="project" value="UniProtKB-ARBA"/>
</dbReference>
<feature type="transmembrane region" description="Helical" evidence="1">
    <location>
        <begin position="339"/>
        <end position="361"/>
    </location>
</feature>
<dbReference type="InterPro" id="IPR050697">
    <property type="entry name" value="Adenylyl/Guanylyl_Cyclase_3/4"/>
</dbReference>
<dbReference type="OrthoDB" id="9806704at2"/>
<evidence type="ECO:0000313" key="3">
    <source>
        <dbReference type="EMBL" id="QBG34986.1"/>
    </source>
</evidence>
<dbReference type="GO" id="GO:0009190">
    <property type="term" value="P:cyclic nucleotide biosynthetic process"/>
    <property type="evidence" value="ECO:0007669"/>
    <property type="project" value="InterPro"/>
</dbReference>
<dbReference type="Pfam" id="PF05226">
    <property type="entry name" value="CHASE2"/>
    <property type="match status" value="1"/>
</dbReference>
<dbReference type="InterPro" id="IPR007890">
    <property type="entry name" value="CHASE2"/>
</dbReference>
<evidence type="ECO:0000313" key="4">
    <source>
        <dbReference type="Proteomes" id="UP000290244"/>
    </source>
</evidence>
<proteinExistence type="predicted"/>
<feature type="transmembrane region" description="Helical" evidence="1">
    <location>
        <begin position="367"/>
        <end position="389"/>
    </location>
</feature>
<dbReference type="AlphaFoldDB" id="A0A4P6P172"/>
<dbReference type="RefSeq" id="WP_130599718.1">
    <property type="nucleotide sequence ID" value="NZ_CP034759.1"/>
</dbReference>
<dbReference type="Proteomes" id="UP000290244">
    <property type="component" value="Chromosome"/>
</dbReference>